<organism evidence="2 3">
    <name type="scientific">Nephila pilipes</name>
    <name type="common">Giant wood spider</name>
    <name type="synonym">Nephila maculata</name>
    <dbReference type="NCBI Taxonomy" id="299642"/>
    <lineage>
        <taxon>Eukaryota</taxon>
        <taxon>Metazoa</taxon>
        <taxon>Ecdysozoa</taxon>
        <taxon>Arthropoda</taxon>
        <taxon>Chelicerata</taxon>
        <taxon>Arachnida</taxon>
        <taxon>Araneae</taxon>
        <taxon>Araneomorphae</taxon>
        <taxon>Entelegynae</taxon>
        <taxon>Araneoidea</taxon>
        <taxon>Nephilidae</taxon>
        <taxon>Nephila</taxon>
    </lineage>
</organism>
<dbReference type="InterPro" id="IPR036691">
    <property type="entry name" value="Endo/exonu/phosph_ase_sf"/>
</dbReference>
<gene>
    <name evidence="2" type="ORF">NPIL_244381</name>
</gene>
<reference evidence="2" key="1">
    <citation type="submission" date="2020-08" db="EMBL/GenBank/DDBJ databases">
        <title>Multicomponent nature underlies the extraordinary mechanical properties of spider dragline silk.</title>
        <authorList>
            <person name="Kono N."/>
            <person name="Nakamura H."/>
            <person name="Mori M."/>
            <person name="Yoshida Y."/>
            <person name="Ohtoshi R."/>
            <person name="Malay A.D."/>
            <person name="Moran D.A.P."/>
            <person name="Tomita M."/>
            <person name="Numata K."/>
            <person name="Arakawa K."/>
        </authorList>
    </citation>
    <scope>NUCLEOTIDE SEQUENCE</scope>
</reference>
<evidence type="ECO:0000313" key="3">
    <source>
        <dbReference type="Proteomes" id="UP000887013"/>
    </source>
</evidence>
<protein>
    <submittedName>
        <fullName evidence="2">Uncharacterized protein LOC103523915</fullName>
    </submittedName>
</protein>
<evidence type="ECO:0000313" key="2">
    <source>
        <dbReference type="EMBL" id="GFS92692.1"/>
    </source>
</evidence>
<keyword evidence="3" id="KW-1185">Reference proteome</keyword>
<dbReference type="Gene3D" id="3.60.10.10">
    <property type="entry name" value="Endonuclease/exonuclease/phosphatase"/>
    <property type="match status" value="1"/>
</dbReference>
<dbReference type="EMBL" id="BMAW01099951">
    <property type="protein sequence ID" value="GFS92692.1"/>
    <property type="molecule type" value="Genomic_DNA"/>
</dbReference>
<dbReference type="SUPFAM" id="SSF56219">
    <property type="entry name" value="DNase I-like"/>
    <property type="match status" value="1"/>
</dbReference>
<dbReference type="InterPro" id="IPR005135">
    <property type="entry name" value="Endo/exonuclease/phosphatase"/>
</dbReference>
<feature type="domain" description="Endonuclease/exonuclease/phosphatase" evidence="1">
    <location>
        <begin position="29"/>
        <end position="84"/>
    </location>
</feature>
<dbReference type="AlphaFoldDB" id="A0A8X6N3Y8"/>
<dbReference type="Pfam" id="PF14529">
    <property type="entry name" value="Exo_endo_phos_2"/>
    <property type="match status" value="1"/>
</dbReference>
<evidence type="ECO:0000259" key="1">
    <source>
        <dbReference type="Pfam" id="PF14529"/>
    </source>
</evidence>
<sequence>MRKKKIVIPVEIPMMKNPERSSADATLKSPLILGDFNAASRNWGYKNRNQMGQTVEDFIDNNAMFFMYDHEDLNTFIHYSESSTNPNLTMWIPSYVGIYKNKEADRLAKRGNQELSDQNLIPPDSLKKYVYKDIENSGRDNLIVMCKNKKKKWQHIQNTWKIYNLRPRKEAVAHFRLITGHDCLGEHLYRIGVLDTNICPICKSGIMNDHLLDCTGLDRVTLEQGDHHRLHWESKDLVD</sequence>
<dbReference type="Proteomes" id="UP000887013">
    <property type="component" value="Unassembled WGS sequence"/>
</dbReference>
<dbReference type="OrthoDB" id="6515318at2759"/>
<comment type="caution">
    <text evidence="2">The sequence shown here is derived from an EMBL/GenBank/DDBJ whole genome shotgun (WGS) entry which is preliminary data.</text>
</comment>
<name>A0A8X6N3Y8_NEPPI</name>
<accession>A0A8X6N3Y8</accession>
<proteinExistence type="predicted"/>
<dbReference type="GO" id="GO:0003824">
    <property type="term" value="F:catalytic activity"/>
    <property type="evidence" value="ECO:0007669"/>
    <property type="project" value="InterPro"/>
</dbReference>